<evidence type="ECO:0000313" key="2">
    <source>
        <dbReference type="Proteomes" id="UP000886998"/>
    </source>
</evidence>
<gene>
    <name evidence="1" type="ORF">TNIN_14541</name>
</gene>
<name>A0A8X6XGB1_9ARAC</name>
<proteinExistence type="predicted"/>
<dbReference type="AlphaFoldDB" id="A0A8X6XGB1"/>
<evidence type="ECO:0000313" key="1">
    <source>
        <dbReference type="EMBL" id="GFY52551.1"/>
    </source>
</evidence>
<reference evidence="1" key="1">
    <citation type="submission" date="2020-08" db="EMBL/GenBank/DDBJ databases">
        <title>Multicomponent nature underlies the extraordinary mechanical properties of spider dragline silk.</title>
        <authorList>
            <person name="Kono N."/>
            <person name="Nakamura H."/>
            <person name="Mori M."/>
            <person name="Yoshida Y."/>
            <person name="Ohtoshi R."/>
            <person name="Malay A.D."/>
            <person name="Moran D.A.P."/>
            <person name="Tomita M."/>
            <person name="Numata K."/>
            <person name="Arakawa K."/>
        </authorList>
    </citation>
    <scope>NUCLEOTIDE SEQUENCE</scope>
</reference>
<dbReference type="Proteomes" id="UP000886998">
    <property type="component" value="Unassembled WGS sequence"/>
</dbReference>
<keyword evidence="2" id="KW-1185">Reference proteome</keyword>
<protein>
    <submittedName>
        <fullName evidence="1">Uncharacterized protein</fullName>
    </submittedName>
</protein>
<comment type="caution">
    <text evidence="1">The sequence shown here is derived from an EMBL/GenBank/DDBJ whole genome shotgun (WGS) entry which is preliminary data.</text>
</comment>
<sequence>MVLSTCNVLHPTMLDGTGVWSPLWQHHFSNTIFPVTIDKCTSVTTYSHTVNNLLASGQRFYSILRFSEKPVSTPEEVLDGIVDMQCSSSYNVRWYWGLESILAAPFLKYPLLPHNHR</sequence>
<dbReference type="EMBL" id="BMAV01008734">
    <property type="protein sequence ID" value="GFY52551.1"/>
    <property type="molecule type" value="Genomic_DNA"/>
</dbReference>
<accession>A0A8X6XGB1</accession>
<organism evidence="1 2">
    <name type="scientific">Trichonephila inaurata madagascariensis</name>
    <dbReference type="NCBI Taxonomy" id="2747483"/>
    <lineage>
        <taxon>Eukaryota</taxon>
        <taxon>Metazoa</taxon>
        <taxon>Ecdysozoa</taxon>
        <taxon>Arthropoda</taxon>
        <taxon>Chelicerata</taxon>
        <taxon>Arachnida</taxon>
        <taxon>Araneae</taxon>
        <taxon>Araneomorphae</taxon>
        <taxon>Entelegynae</taxon>
        <taxon>Araneoidea</taxon>
        <taxon>Nephilidae</taxon>
        <taxon>Trichonephila</taxon>
        <taxon>Trichonephila inaurata</taxon>
    </lineage>
</organism>